<dbReference type="PROSITE" id="PS50977">
    <property type="entry name" value="HTH_TETR_2"/>
    <property type="match status" value="1"/>
</dbReference>
<organism evidence="4 5">
    <name type="scientific">Cryobacterium fucosi</name>
    <dbReference type="NCBI Taxonomy" id="1259157"/>
    <lineage>
        <taxon>Bacteria</taxon>
        <taxon>Bacillati</taxon>
        <taxon>Actinomycetota</taxon>
        <taxon>Actinomycetes</taxon>
        <taxon>Micrococcales</taxon>
        <taxon>Microbacteriaceae</taxon>
        <taxon>Cryobacterium</taxon>
    </lineage>
</organism>
<dbReference type="Gene3D" id="1.10.357.10">
    <property type="entry name" value="Tetracycline Repressor, domain 2"/>
    <property type="match status" value="1"/>
</dbReference>
<dbReference type="EMBL" id="SOHH01000097">
    <property type="protein sequence ID" value="TFD73310.1"/>
    <property type="molecule type" value="Genomic_DNA"/>
</dbReference>
<dbReference type="SUPFAM" id="SSF46689">
    <property type="entry name" value="Homeodomain-like"/>
    <property type="match status" value="1"/>
</dbReference>
<feature type="domain" description="HTH tetR-type" evidence="3">
    <location>
        <begin position="1"/>
        <end position="60"/>
    </location>
</feature>
<evidence type="ECO:0000313" key="5">
    <source>
        <dbReference type="Proteomes" id="UP000298313"/>
    </source>
</evidence>
<keyword evidence="1 2" id="KW-0238">DNA-binding</keyword>
<evidence type="ECO:0000256" key="1">
    <source>
        <dbReference type="ARBA" id="ARBA00023125"/>
    </source>
</evidence>
<reference evidence="4 5" key="1">
    <citation type="submission" date="2019-03" db="EMBL/GenBank/DDBJ databases">
        <title>Genomics of glacier-inhabiting Cryobacterium strains.</title>
        <authorList>
            <person name="Liu Q."/>
            <person name="Xin Y.-H."/>
        </authorList>
    </citation>
    <scope>NUCLEOTIDE SEQUENCE [LARGE SCALE GENOMIC DNA]</scope>
    <source>
        <strain evidence="4 5">Hh4</strain>
    </source>
</reference>
<evidence type="ECO:0000313" key="4">
    <source>
        <dbReference type="EMBL" id="TFD73310.1"/>
    </source>
</evidence>
<proteinExistence type="predicted"/>
<evidence type="ECO:0000259" key="3">
    <source>
        <dbReference type="PROSITE" id="PS50977"/>
    </source>
</evidence>
<dbReference type="InterPro" id="IPR001647">
    <property type="entry name" value="HTH_TetR"/>
</dbReference>
<protein>
    <submittedName>
        <fullName evidence="4">TetR/AcrR family transcriptional regulator</fullName>
    </submittedName>
</protein>
<sequence>MTSRDDILAGMRRLTIDTGVLPSMDEVARAAGLSKGGLIHYFPTRAALVDGLIGRAVAEVDEGMALAAAAGHAARSWLRLSAPDGDELELYRAMTVALKALGAAQGSATNQDSAQPGASVLVAEAIARWDALLTAELGDATDALIVRLVGDGLFLNALSGTPVPQQDVDAIERRLGGTVS</sequence>
<dbReference type="GO" id="GO:0003677">
    <property type="term" value="F:DNA binding"/>
    <property type="evidence" value="ECO:0007669"/>
    <property type="project" value="UniProtKB-UniRule"/>
</dbReference>
<dbReference type="Pfam" id="PF00440">
    <property type="entry name" value="TetR_N"/>
    <property type="match status" value="1"/>
</dbReference>
<dbReference type="OrthoDB" id="9806334at2"/>
<keyword evidence="5" id="KW-1185">Reference proteome</keyword>
<dbReference type="InterPro" id="IPR009057">
    <property type="entry name" value="Homeodomain-like_sf"/>
</dbReference>
<dbReference type="Pfam" id="PF17937">
    <property type="entry name" value="TetR_C_28"/>
    <property type="match status" value="1"/>
</dbReference>
<evidence type="ECO:0000256" key="2">
    <source>
        <dbReference type="PROSITE-ProRule" id="PRU00335"/>
    </source>
</evidence>
<dbReference type="InterPro" id="IPR041479">
    <property type="entry name" value="TetR_CgmR_C"/>
</dbReference>
<dbReference type="AlphaFoldDB" id="A0A4R9B041"/>
<accession>A0A4R9B041</accession>
<gene>
    <name evidence="4" type="ORF">E3T48_14305</name>
</gene>
<comment type="caution">
    <text evidence="4">The sequence shown here is derived from an EMBL/GenBank/DDBJ whole genome shotgun (WGS) entry which is preliminary data.</text>
</comment>
<feature type="DNA-binding region" description="H-T-H motif" evidence="2">
    <location>
        <begin position="23"/>
        <end position="42"/>
    </location>
</feature>
<dbReference type="RefSeq" id="WP_134524710.1">
    <property type="nucleotide sequence ID" value="NZ_SOHH01000097.1"/>
</dbReference>
<name>A0A4R9B041_9MICO</name>
<dbReference type="Proteomes" id="UP000298313">
    <property type="component" value="Unassembled WGS sequence"/>
</dbReference>